<dbReference type="Gene3D" id="3.30.70.1400">
    <property type="entry name" value="Aminomethyltransferase beta-barrel domains"/>
    <property type="match status" value="1"/>
</dbReference>
<name>A0ABZ2GWD2_9GAMM</name>
<evidence type="ECO:0000313" key="10">
    <source>
        <dbReference type="Proteomes" id="UP001368618"/>
    </source>
</evidence>
<organism evidence="9 10">
    <name type="scientific">Candidatus Legionella polyplacis</name>
    <dbReference type="NCBI Taxonomy" id="2005262"/>
    <lineage>
        <taxon>Bacteria</taxon>
        <taxon>Pseudomonadati</taxon>
        <taxon>Pseudomonadota</taxon>
        <taxon>Gammaproteobacteria</taxon>
        <taxon>Legionellales</taxon>
        <taxon>Legionellaceae</taxon>
        <taxon>Legionella</taxon>
    </lineage>
</organism>
<dbReference type="Gene3D" id="2.40.30.110">
    <property type="entry name" value="Aminomethyltransferase beta-barrel domains"/>
    <property type="match status" value="1"/>
</dbReference>
<evidence type="ECO:0000256" key="5">
    <source>
        <dbReference type="ARBA" id="ARBA00031395"/>
    </source>
</evidence>
<evidence type="ECO:0000259" key="7">
    <source>
        <dbReference type="Pfam" id="PF01571"/>
    </source>
</evidence>
<dbReference type="SUPFAM" id="SSF103025">
    <property type="entry name" value="Folate-binding domain"/>
    <property type="match status" value="1"/>
</dbReference>
<dbReference type="NCBIfam" id="TIGR00528">
    <property type="entry name" value="gcvT"/>
    <property type="match status" value="1"/>
</dbReference>
<dbReference type="InterPro" id="IPR028896">
    <property type="entry name" value="GcvT/YgfZ/DmdA"/>
</dbReference>
<feature type="domain" description="GCVT N-terminal" evidence="7">
    <location>
        <begin position="11"/>
        <end position="260"/>
    </location>
</feature>
<dbReference type="InterPro" id="IPR006222">
    <property type="entry name" value="GCVT_N"/>
</dbReference>
<accession>A0ABZ2GWD2</accession>
<dbReference type="PANTHER" id="PTHR43757:SF2">
    <property type="entry name" value="AMINOMETHYLTRANSFERASE, MITOCHONDRIAL"/>
    <property type="match status" value="1"/>
</dbReference>
<dbReference type="Gene3D" id="3.30.1360.120">
    <property type="entry name" value="Probable tRNA modification gtpase trme, domain 1"/>
    <property type="match status" value="1"/>
</dbReference>
<evidence type="ECO:0000256" key="4">
    <source>
        <dbReference type="ARBA" id="ARBA00022679"/>
    </source>
</evidence>
<reference evidence="9" key="1">
    <citation type="submission" date="2023-09" db="EMBL/GenBank/DDBJ databases">
        <title>Genomes of two closely related lineages of the louse Polyplax serrata with different host specificities.</title>
        <authorList>
            <person name="Martinu J."/>
            <person name="Tarabai H."/>
            <person name="Stefka J."/>
            <person name="Hypsa V."/>
        </authorList>
    </citation>
    <scope>NUCLEOTIDE SEQUENCE [LARGE SCALE GENOMIC DNA]</scope>
    <source>
        <strain evidence="9">98ZLc_SE</strain>
    </source>
</reference>
<keyword evidence="10" id="KW-1185">Reference proteome</keyword>
<proteinExistence type="inferred from homology"/>
<keyword evidence="4 9" id="KW-0808">Transferase</keyword>
<gene>
    <name evidence="9" type="primary">gcvT</name>
    <name evidence="9" type="ORF">RQL39_01175</name>
</gene>
<dbReference type="Pfam" id="PF08669">
    <property type="entry name" value="GCV_T_C"/>
    <property type="match status" value="1"/>
</dbReference>
<dbReference type="RefSeq" id="WP_338516261.1">
    <property type="nucleotide sequence ID" value="NZ_CP135137.1"/>
</dbReference>
<keyword evidence="3" id="KW-0032">Aminotransferase</keyword>
<dbReference type="InterPro" id="IPR006223">
    <property type="entry name" value="GcvT"/>
</dbReference>
<evidence type="ECO:0000256" key="6">
    <source>
        <dbReference type="ARBA" id="ARBA00047665"/>
    </source>
</evidence>
<dbReference type="PANTHER" id="PTHR43757">
    <property type="entry name" value="AMINOMETHYLTRANSFERASE"/>
    <property type="match status" value="1"/>
</dbReference>
<dbReference type="InterPro" id="IPR029043">
    <property type="entry name" value="GcvT/YgfZ_C"/>
</dbReference>
<dbReference type="Pfam" id="PF01571">
    <property type="entry name" value="GCV_T"/>
    <property type="match status" value="1"/>
</dbReference>
<dbReference type="Gene3D" id="4.10.1250.10">
    <property type="entry name" value="Aminomethyltransferase fragment"/>
    <property type="match status" value="1"/>
</dbReference>
<evidence type="ECO:0000256" key="1">
    <source>
        <dbReference type="ARBA" id="ARBA00008609"/>
    </source>
</evidence>
<evidence type="ECO:0000259" key="8">
    <source>
        <dbReference type="Pfam" id="PF08669"/>
    </source>
</evidence>
<dbReference type="EMBL" id="CP135137">
    <property type="protein sequence ID" value="WWR11749.1"/>
    <property type="molecule type" value="Genomic_DNA"/>
</dbReference>
<dbReference type="GO" id="GO:0004047">
    <property type="term" value="F:aminomethyltransferase activity"/>
    <property type="evidence" value="ECO:0007669"/>
    <property type="project" value="UniProtKB-EC"/>
</dbReference>
<sequence length="359" mass="41257">MCKRFNIKTILYNSHIEIGAKLVRFHNWIMPLHYGSIVQECLYVRERCGMFDISHMTIVDITGSQSISFLRKLLTNDITSLFDNESLYSCMCNNYGGIIDDVVVYKCNNNYYRLVFNASTRIKVLKWIFNVSKYFSVKMIERNDFGMLSVQGPDAISKIVNILNLKKDNVVENLDRFGFIIFDYFFISRTGYTGEDGLEIILLKKYIVDFWNTLLESNINPCGLGARDILRLEAGMVLSGVDIHEKVTPLESSLEWTIKWIPKDRDFIGMNSLFLQKKYGAPTKLIGLIISDKKIMRNGFKVLLSSNDIGVITSGVYSPFLKKSIAFARVPWKNTDKMVHVLIYGKLCLAKVCKLKFVR</sequence>
<dbReference type="NCBIfam" id="NF001567">
    <property type="entry name" value="PRK00389.1"/>
    <property type="match status" value="1"/>
</dbReference>
<evidence type="ECO:0000256" key="3">
    <source>
        <dbReference type="ARBA" id="ARBA00022576"/>
    </source>
</evidence>
<dbReference type="InterPro" id="IPR013977">
    <property type="entry name" value="GcvT_C"/>
</dbReference>
<dbReference type="PIRSF" id="PIRSF006487">
    <property type="entry name" value="GcvT"/>
    <property type="match status" value="1"/>
</dbReference>
<dbReference type="SUPFAM" id="SSF101790">
    <property type="entry name" value="Aminomethyltransferase beta-barrel domain"/>
    <property type="match status" value="1"/>
</dbReference>
<comment type="similarity">
    <text evidence="1">Belongs to the GcvT family.</text>
</comment>
<comment type="catalytic activity">
    <reaction evidence="6">
        <text>N(6)-[(R)-S(8)-aminomethyldihydrolipoyl]-L-lysyl-[protein] + (6S)-5,6,7,8-tetrahydrofolate = N(6)-[(R)-dihydrolipoyl]-L-lysyl-[protein] + (6R)-5,10-methylene-5,6,7,8-tetrahydrofolate + NH4(+)</text>
        <dbReference type="Rhea" id="RHEA:16945"/>
        <dbReference type="Rhea" id="RHEA-COMP:10475"/>
        <dbReference type="Rhea" id="RHEA-COMP:10492"/>
        <dbReference type="ChEBI" id="CHEBI:15636"/>
        <dbReference type="ChEBI" id="CHEBI:28938"/>
        <dbReference type="ChEBI" id="CHEBI:57453"/>
        <dbReference type="ChEBI" id="CHEBI:83100"/>
        <dbReference type="ChEBI" id="CHEBI:83143"/>
        <dbReference type="EC" id="2.1.2.10"/>
    </reaction>
</comment>
<evidence type="ECO:0000256" key="2">
    <source>
        <dbReference type="ARBA" id="ARBA00012616"/>
    </source>
</evidence>
<evidence type="ECO:0000313" key="9">
    <source>
        <dbReference type="EMBL" id="WWR11749.1"/>
    </source>
</evidence>
<dbReference type="InterPro" id="IPR027266">
    <property type="entry name" value="TrmE/GcvT-like"/>
</dbReference>
<dbReference type="Proteomes" id="UP001368618">
    <property type="component" value="Chromosome"/>
</dbReference>
<dbReference type="EC" id="2.1.2.10" evidence="2"/>
<feature type="domain" description="Aminomethyltransferase C-terminal" evidence="8">
    <location>
        <begin position="284"/>
        <end position="358"/>
    </location>
</feature>
<protein>
    <recommendedName>
        <fullName evidence="2">aminomethyltransferase</fullName>
        <ecNumber evidence="2">2.1.2.10</ecNumber>
    </recommendedName>
    <alternativeName>
        <fullName evidence="5">Glycine cleavage system T protein</fullName>
    </alternativeName>
</protein>